<reference evidence="5" key="1">
    <citation type="submission" date="2016-11" db="EMBL/GenBank/DDBJ databases">
        <authorList>
            <person name="Varghese N."/>
            <person name="Submissions S."/>
        </authorList>
    </citation>
    <scope>NUCLEOTIDE SEQUENCE [LARGE SCALE GENOMIC DNA]</scope>
    <source>
        <strain evidence="5">DSM 24787</strain>
    </source>
</reference>
<evidence type="ECO:0000256" key="2">
    <source>
        <dbReference type="SAM" id="SignalP"/>
    </source>
</evidence>
<dbReference type="EMBL" id="FSRA01000001">
    <property type="protein sequence ID" value="SIN70072.1"/>
    <property type="molecule type" value="Genomic_DNA"/>
</dbReference>
<feature type="signal peptide" evidence="2">
    <location>
        <begin position="1"/>
        <end position="21"/>
    </location>
</feature>
<sequence length="164" mass="17302">MKNKFSALIALLLICSLASHAQLKRFSLGPYVEAGFPVGDLSKTHNTGYGVGLGADIKLIKGFGVTGSVGYMRFGGQKDAQNNKYPAVSAVPVRLGIKYQLVSILYVKLESGASTYTGDDSGAAFILAPGIGIRVLGLDVAAKYETWIKSGNIGFFGLKAGFNF</sequence>
<gene>
    <name evidence="4" type="ORF">SAMN04488055_0740</name>
</gene>
<dbReference type="Pfam" id="PF13505">
    <property type="entry name" value="OMP_b-brl"/>
    <property type="match status" value="1"/>
</dbReference>
<keyword evidence="5" id="KW-1185">Reference proteome</keyword>
<dbReference type="RefSeq" id="WP_074237950.1">
    <property type="nucleotide sequence ID" value="NZ_FSRA01000001.1"/>
</dbReference>
<protein>
    <submittedName>
        <fullName evidence="4">Outer membrane protein beta-barrel domain-containing protein</fullName>
    </submittedName>
</protein>
<name>A0A1N6DH04_9BACT</name>
<dbReference type="OrthoDB" id="668980at2"/>
<keyword evidence="1 2" id="KW-0732">Signal</keyword>
<dbReference type="InterPro" id="IPR027385">
    <property type="entry name" value="Beta-barrel_OMP"/>
</dbReference>
<evidence type="ECO:0000256" key="1">
    <source>
        <dbReference type="ARBA" id="ARBA00022729"/>
    </source>
</evidence>
<feature type="domain" description="Outer membrane protein beta-barrel" evidence="3">
    <location>
        <begin position="9"/>
        <end position="134"/>
    </location>
</feature>
<feature type="chain" id="PRO_5012703722" evidence="2">
    <location>
        <begin position="22"/>
        <end position="164"/>
    </location>
</feature>
<evidence type="ECO:0000313" key="5">
    <source>
        <dbReference type="Proteomes" id="UP000185003"/>
    </source>
</evidence>
<accession>A0A1N6DH04</accession>
<dbReference type="AlphaFoldDB" id="A0A1N6DH04"/>
<organism evidence="4 5">
    <name type="scientific">Chitinophaga niabensis</name>
    <dbReference type="NCBI Taxonomy" id="536979"/>
    <lineage>
        <taxon>Bacteria</taxon>
        <taxon>Pseudomonadati</taxon>
        <taxon>Bacteroidota</taxon>
        <taxon>Chitinophagia</taxon>
        <taxon>Chitinophagales</taxon>
        <taxon>Chitinophagaceae</taxon>
        <taxon>Chitinophaga</taxon>
    </lineage>
</organism>
<evidence type="ECO:0000259" key="3">
    <source>
        <dbReference type="Pfam" id="PF13505"/>
    </source>
</evidence>
<dbReference type="Proteomes" id="UP000185003">
    <property type="component" value="Unassembled WGS sequence"/>
</dbReference>
<proteinExistence type="predicted"/>
<evidence type="ECO:0000313" key="4">
    <source>
        <dbReference type="EMBL" id="SIN70072.1"/>
    </source>
</evidence>